<proteinExistence type="predicted"/>
<evidence type="ECO:0000313" key="2">
    <source>
        <dbReference type="EMBL" id="SMO41719.1"/>
    </source>
</evidence>
<dbReference type="PROSITE" id="PS50093">
    <property type="entry name" value="PKD"/>
    <property type="match status" value="1"/>
</dbReference>
<reference evidence="2 3" key="1">
    <citation type="submission" date="2017-05" db="EMBL/GenBank/DDBJ databases">
        <authorList>
            <person name="Varghese N."/>
            <person name="Submissions S."/>
        </authorList>
    </citation>
    <scope>NUCLEOTIDE SEQUENCE [LARGE SCALE GENOMIC DNA]</scope>
    <source>
        <strain evidence="2 3">DSM 27040</strain>
    </source>
</reference>
<dbReference type="SUPFAM" id="SSF63825">
    <property type="entry name" value="YWTD domain"/>
    <property type="match status" value="1"/>
</dbReference>
<protein>
    <submittedName>
        <fullName evidence="2">PKD repeat-containing protein</fullName>
    </submittedName>
</protein>
<dbReference type="SMART" id="SM00089">
    <property type="entry name" value="PKD"/>
    <property type="match status" value="2"/>
</dbReference>
<dbReference type="CDD" id="cd00146">
    <property type="entry name" value="PKD"/>
    <property type="match status" value="1"/>
</dbReference>
<evidence type="ECO:0000259" key="1">
    <source>
        <dbReference type="PROSITE" id="PS50093"/>
    </source>
</evidence>
<dbReference type="InterPro" id="IPR035986">
    <property type="entry name" value="PKD_dom_sf"/>
</dbReference>
<gene>
    <name evidence="2" type="ORF">SAMN06265379_101679</name>
</gene>
<organism evidence="2 3">
    <name type="scientific">Saccharicrinis carchari</name>
    <dbReference type="NCBI Taxonomy" id="1168039"/>
    <lineage>
        <taxon>Bacteria</taxon>
        <taxon>Pseudomonadati</taxon>
        <taxon>Bacteroidota</taxon>
        <taxon>Bacteroidia</taxon>
        <taxon>Marinilabiliales</taxon>
        <taxon>Marinilabiliaceae</taxon>
        <taxon>Saccharicrinis</taxon>
    </lineage>
</organism>
<dbReference type="SUPFAM" id="SSF49299">
    <property type="entry name" value="PKD domain"/>
    <property type="match status" value="2"/>
</dbReference>
<dbReference type="Proteomes" id="UP000319040">
    <property type="component" value="Unassembled WGS sequence"/>
</dbReference>
<dbReference type="InterPro" id="IPR000601">
    <property type="entry name" value="PKD_dom"/>
</dbReference>
<dbReference type="InterPro" id="IPR022409">
    <property type="entry name" value="PKD/Chitinase_dom"/>
</dbReference>
<dbReference type="InterPro" id="IPR013783">
    <property type="entry name" value="Ig-like_fold"/>
</dbReference>
<feature type="domain" description="PKD" evidence="1">
    <location>
        <begin position="54"/>
        <end position="87"/>
    </location>
</feature>
<dbReference type="Gene3D" id="2.60.40.10">
    <property type="entry name" value="Immunoglobulins"/>
    <property type="match status" value="2"/>
</dbReference>
<name>A0A521B3T3_SACCC</name>
<dbReference type="AlphaFoldDB" id="A0A521B3T3"/>
<sequence>MLMIATLVGYNACENDIKTEEFASEGVDFTYTSSSIHYVIGEEINFINKSILGTSFEWDFGDGGSSTERDPVYKYTEPGNYKVKLIVDGGEYQAQKNIMISDIVPVVTFSSTDPSIVYKQSEVSFDVQILNPENLKVSYQWTFPRGTQGEAIDDNFNSSAKSPTVTFGTIGSQKVALAVKLGEKNLDPINVNVSVNYDKPVKTLYYAVKEGNIMASKLIDGIDPALNGAFDMGFRSGKHPLSLQFSGDRLYVFDAGTFTGYVGADFFATAGDGEIFAIPVDGSGKENIINNFGGNTFLDFYYGYIDEEAGQIYWSDRRNGVMKIPISTRNSKLVRQADSGQPEGAEPYVFQNTWLGYYGNGISWGNQNGPFLKANGLWWWGKHTLGAGVFRFEEADILGRDRVESDPVPAAGRILSNRQIRGMVFDEANQVLYYSDQAAFRVRRYILSEERDRTIMNYRSIDNTDGEGGVEALFVTGMAIDGEYLYWAYRGPEVPEGVDPETFYTENPMYRSGIKRVPLADPVSANIEYYIEGVEAYGIAIDQTLR</sequence>
<accession>A0A521B3T3</accession>
<dbReference type="EMBL" id="FXTB01000001">
    <property type="protein sequence ID" value="SMO41719.1"/>
    <property type="molecule type" value="Genomic_DNA"/>
</dbReference>
<evidence type="ECO:0000313" key="3">
    <source>
        <dbReference type="Proteomes" id="UP000319040"/>
    </source>
</evidence>
<dbReference type="Pfam" id="PF18911">
    <property type="entry name" value="PKD_4"/>
    <property type="match status" value="1"/>
</dbReference>
<keyword evidence="3" id="KW-1185">Reference proteome</keyword>